<dbReference type="InterPro" id="IPR009057">
    <property type="entry name" value="Homeodomain-like_sf"/>
</dbReference>
<dbReference type="NCBIfam" id="NF047595">
    <property type="entry name" value="IS66_ISRel24_TnpA"/>
    <property type="match status" value="1"/>
</dbReference>
<dbReference type="RefSeq" id="WP_163960551.1">
    <property type="nucleotide sequence ID" value="NZ_JAAIVB010000011.1"/>
</dbReference>
<dbReference type="PANTHER" id="PTHR37936:SF3">
    <property type="entry name" value="TRANSPOSASE INSC FOR INSERTION ELEMENT IS2A-RELATED"/>
    <property type="match status" value="1"/>
</dbReference>
<evidence type="ECO:0000313" key="1">
    <source>
        <dbReference type="EMBL" id="NEX60047.1"/>
    </source>
</evidence>
<name>A0A6B3SGP1_9BURK</name>
<dbReference type="EMBL" id="JAAIVB010000011">
    <property type="protein sequence ID" value="NEX60047.1"/>
    <property type="molecule type" value="Genomic_DNA"/>
</dbReference>
<comment type="caution">
    <text evidence="1">The sequence shown here is derived from an EMBL/GenBank/DDBJ whole genome shotgun (WGS) entry which is preliminary data.</text>
</comment>
<dbReference type="SUPFAM" id="SSF46689">
    <property type="entry name" value="Homeodomain-like"/>
    <property type="match status" value="1"/>
</dbReference>
<proteinExistence type="predicted"/>
<dbReference type="Pfam" id="PF01527">
    <property type="entry name" value="HTH_Tnp_1"/>
    <property type="match status" value="1"/>
</dbReference>
<dbReference type="GO" id="GO:0003677">
    <property type="term" value="F:DNA binding"/>
    <property type="evidence" value="ECO:0007669"/>
    <property type="project" value="InterPro"/>
</dbReference>
<accession>A0A6B3SGP1</accession>
<keyword evidence="2" id="KW-1185">Reference proteome</keyword>
<dbReference type="PANTHER" id="PTHR37936">
    <property type="entry name" value="TRANSPOSASE INSC FOR INSERTION ELEMENT IS2A-RELATED"/>
    <property type="match status" value="1"/>
</dbReference>
<gene>
    <name evidence="1" type="ORF">G3574_03055</name>
</gene>
<dbReference type="GO" id="GO:0006313">
    <property type="term" value="P:DNA transposition"/>
    <property type="evidence" value="ECO:0007669"/>
    <property type="project" value="InterPro"/>
</dbReference>
<reference evidence="1 2" key="1">
    <citation type="submission" date="2020-02" db="EMBL/GenBank/DDBJ databases">
        <authorList>
            <person name="Kim M.K."/>
        </authorList>
    </citation>
    <scope>NUCLEOTIDE SEQUENCE [LARGE SCALE GENOMIC DNA]</scope>
    <source>
        <strain evidence="1 2">17J57-3</strain>
    </source>
</reference>
<sequence length="127" mass="13753">MANPTNRPTRKGRPNHPLDFKRTLAQRACEPGVSVSKLAQEHGINANQLFKWRRHYRAGLFDAADASLLPVAVVDASVETASSAPSPMPVAPTVQRGIEIAFADCTVRVGEQADLATLRAVVALLRR</sequence>
<protein>
    <submittedName>
        <fullName evidence="1">Transposase</fullName>
    </submittedName>
</protein>
<organism evidence="1 2">
    <name type="scientific">Noviherbaspirillum galbum</name>
    <dbReference type="NCBI Taxonomy" id="2709383"/>
    <lineage>
        <taxon>Bacteria</taxon>
        <taxon>Pseudomonadati</taxon>
        <taxon>Pseudomonadota</taxon>
        <taxon>Betaproteobacteria</taxon>
        <taxon>Burkholderiales</taxon>
        <taxon>Oxalobacteraceae</taxon>
        <taxon>Noviherbaspirillum</taxon>
    </lineage>
</organism>
<dbReference type="Proteomes" id="UP000482155">
    <property type="component" value="Unassembled WGS sequence"/>
</dbReference>
<dbReference type="AlphaFoldDB" id="A0A6B3SGP1"/>
<dbReference type="GO" id="GO:0004803">
    <property type="term" value="F:transposase activity"/>
    <property type="evidence" value="ECO:0007669"/>
    <property type="project" value="InterPro"/>
</dbReference>
<evidence type="ECO:0000313" key="2">
    <source>
        <dbReference type="Proteomes" id="UP000482155"/>
    </source>
</evidence>
<dbReference type="InterPro" id="IPR002514">
    <property type="entry name" value="Transposase_8"/>
</dbReference>